<dbReference type="SMART" id="SM00401">
    <property type="entry name" value="ZnF_GATA"/>
    <property type="match status" value="2"/>
</dbReference>
<dbReference type="GO" id="GO:0045165">
    <property type="term" value="P:cell fate commitment"/>
    <property type="evidence" value="ECO:0007669"/>
    <property type="project" value="TreeGrafter"/>
</dbReference>
<evidence type="ECO:0000256" key="2">
    <source>
        <dbReference type="ARBA" id="ARBA00022723"/>
    </source>
</evidence>
<keyword evidence="4 11" id="KW-0863">Zinc-finger</keyword>
<proteinExistence type="predicted"/>
<keyword evidence="5" id="KW-0862">Zinc</keyword>
<accession>A0A1S3D9C3</accession>
<dbReference type="SUPFAM" id="SSF57716">
    <property type="entry name" value="Glucocorticoid receptor-like (DNA-binding domain)"/>
    <property type="match status" value="2"/>
</dbReference>
<dbReference type="InterPro" id="IPR013088">
    <property type="entry name" value="Znf_NHR/GATA"/>
</dbReference>
<evidence type="ECO:0000256" key="9">
    <source>
        <dbReference type="ARBA" id="ARBA00023163"/>
    </source>
</evidence>
<dbReference type="Proteomes" id="UP000079169">
    <property type="component" value="Unplaced"/>
</dbReference>
<evidence type="ECO:0000256" key="5">
    <source>
        <dbReference type="ARBA" id="ARBA00022833"/>
    </source>
</evidence>
<dbReference type="GeneID" id="103514055"/>
<dbReference type="FunFam" id="3.30.50.10:FF:000032">
    <property type="entry name" value="Transcription factor GATA-3"/>
    <property type="match status" value="1"/>
</dbReference>
<feature type="region of interest" description="Disordered" evidence="12">
    <location>
        <begin position="39"/>
        <end position="87"/>
    </location>
</feature>
<dbReference type="STRING" id="121845.A0A1S3D9C3"/>
<feature type="compositionally biased region" description="Polar residues" evidence="12">
    <location>
        <begin position="52"/>
        <end position="67"/>
    </location>
</feature>
<evidence type="ECO:0000256" key="7">
    <source>
        <dbReference type="ARBA" id="ARBA00023125"/>
    </source>
</evidence>
<dbReference type="GO" id="GO:0000978">
    <property type="term" value="F:RNA polymerase II cis-regulatory region sequence-specific DNA binding"/>
    <property type="evidence" value="ECO:0007669"/>
    <property type="project" value="TreeGrafter"/>
</dbReference>
<dbReference type="KEGG" id="dci:103514055"/>
<organism evidence="14 15">
    <name type="scientific">Diaphorina citri</name>
    <name type="common">Asian citrus psyllid</name>
    <dbReference type="NCBI Taxonomy" id="121845"/>
    <lineage>
        <taxon>Eukaryota</taxon>
        <taxon>Metazoa</taxon>
        <taxon>Ecdysozoa</taxon>
        <taxon>Arthropoda</taxon>
        <taxon>Hexapoda</taxon>
        <taxon>Insecta</taxon>
        <taxon>Pterygota</taxon>
        <taxon>Neoptera</taxon>
        <taxon>Paraneoptera</taxon>
        <taxon>Hemiptera</taxon>
        <taxon>Sternorrhyncha</taxon>
        <taxon>Psylloidea</taxon>
        <taxon>Psyllidae</taxon>
        <taxon>Diaphorininae</taxon>
        <taxon>Diaphorina</taxon>
    </lineage>
</organism>
<keyword evidence="9" id="KW-0804">Transcription</keyword>
<dbReference type="RefSeq" id="XP_008477145.1">
    <property type="nucleotide sequence ID" value="XM_008478923.3"/>
</dbReference>
<dbReference type="InterPro" id="IPR000679">
    <property type="entry name" value="Znf_GATA"/>
</dbReference>
<comment type="subcellular location">
    <subcellularLocation>
        <location evidence="1">Nucleus</location>
    </subcellularLocation>
</comment>
<evidence type="ECO:0000256" key="12">
    <source>
        <dbReference type="SAM" id="MobiDB-lite"/>
    </source>
</evidence>
<evidence type="ECO:0000256" key="4">
    <source>
        <dbReference type="ARBA" id="ARBA00022771"/>
    </source>
</evidence>
<evidence type="ECO:0000256" key="6">
    <source>
        <dbReference type="ARBA" id="ARBA00023015"/>
    </source>
</evidence>
<keyword evidence="2" id="KW-0479">Metal-binding</keyword>
<feature type="compositionally biased region" description="Low complexity" evidence="12">
    <location>
        <begin position="39"/>
        <end position="48"/>
    </location>
</feature>
<feature type="compositionally biased region" description="Low complexity" evidence="12">
    <location>
        <begin position="151"/>
        <end position="163"/>
    </location>
</feature>
<evidence type="ECO:0000313" key="15">
    <source>
        <dbReference type="RefSeq" id="XP_008477145.1"/>
    </source>
</evidence>
<reference evidence="15" key="1">
    <citation type="submission" date="2025-08" db="UniProtKB">
        <authorList>
            <consortium name="RefSeq"/>
        </authorList>
    </citation>
    <scope>IDENTIFICATION</scope>
</reference>
<dbReference type="FunFam" id="3.30.50.10:FF:000001">
    <property type="entry name" value="GATA transcription factor (GATAd)"/>
    <property type="match status" value="1"/>
</dbReference>
<dbReference type="GO" id="GO:0008270">
    <property type="term" value="F:zinc ion binding"/>
    <property type="evidence" value="ECO:0007669"/>
    <property type="project" value="UniProtKB-KW"/>
</dbReference>
<dbReference type="PaxDb" id="121845-A0A1S3D9C3"/>
<keyword evidence="3" id="KW-0677">Repeat</keyword>
<dbReference type="PROSITE" id="PS00344">
    <property type="entry name" value="GATA_ZN_FINGER_1"/>
    <property type="match status" value="2"/>
</dbReference>
<gene>
    <name evidence="15" type="primary">LOC103514055</name>
</gene>
<keyword evidence="8" id="KW-0010">Activator</keyword>
<dbReference type="GO" id="GO:0045944">
    <property type="term" value="P:positive regulation of transcription by RNA polymerase II"/>
    <property type="evidence" value="ECO:0007669"/>
    <property type="project" value="TreeGrafter"/>
</dbReference>
<feature type="domain" description="GATA-type" evidence="13">
    <location>
        <begin position="246"/>
        <end position="299"/>
    </location>
</feature>
<feature type="compositionally biased region" description="Low complexity" evidence="12">
    <location>
        <begin position="74"/>
        <end position="87"/>
    </location>
</feature>
<dbReference type="Pfam" id="PF00320">
    <property type="entry name" value="GATA"/>
    <property type="match status" value="2"/>
</dbReference>
<evidence type="ECO:0000256" key="11">
    <source>
        <dbReference type="PROSITE-ProRule" id="PRU00094"/>
    </source>
</evidence>
<keyword evidence="14" id="KW-1185">Reference proteome</keyword>
<evidence type="ECO:0000256" key="8">
    <source>
        <dbReference type="ARBA" id="ARBA00023159"/>
    </source>
</evidence>
<evidence type="ECO:0000256" key="10">
    <source>
        <dbReference type="ARBA" id="ARBA00023242"/>
    </source>
</evidence>
<keyword evidence="7" id="KW-0238">DNA-binding</keyword>
<dbReference type="Gene3D" id="3.30.50.10">
    <property type="entry name" value="Erythroid Transcription Factor GATA-1, subunit A"/>
    <property type="match status" value="2"/>
</dbReference>
<dbReference type="CDD" id="cd00202">
    <property type="entry name" value="ZnF_GATA"/>
    <property type="match status" value="2"/>
</dbReference>
<keyword evidence="10" id="KW-0539">Nucleus</keyword>
<feature type="domain" description="GATA-type" evidence="13">
    <location>
        <begin position="192"/>
        <end position="246"/>
    </location>
</feature>
<evidence type="ECO:0000259" key="13">
    <source>
        <dbReference type="PROSITE" id="PS50114"/>
    </source>
</evidence>
<name>A0A1S3D9C3_DIACI</name>
<evidence type="ECO:0000256" key="1">
    <source>
        <dbReference type="ARBA" id="ARBA00004123"/>
    </source>
</evidence>
<dbReference type="PANTHER" id="PTHR10071:SF337">
    <property type="entry name" value="GATA-BINDING FACTOR A"/>
    <property type="match status" value="1"/>
</dbReference>
<sequence length="301" mass="32701">MNINKIYITSERLEPKICPMYSHTPSSLYSTTLPQYFASASPSSTTGGPQSGDINVHSSNLWPSQDDYSPPPSVKTSSSSMLPSSTSGCTLPPLKHLRFQPYGRQSFSFMSPTSTSSTTAGSNYLSAADWNSPPYSTNPGDLMYSPVAPVSTNTSTTNSNTPSRSHRTSGANSNLTYSASASLSAIEDIEYFTEGRECVNCGAISTPLWRRDGTGHYLCNACGLYHKMNGMNRPLVKQPRRLTASRRSGLVCSNCNTGNTSLWRRNQCGEPVCNACGLYYKLHGVPRPLAMKKESIQVKIT</sequence>
<dbReference type="PROSITE" id="PS50114">
    <property type="entry name" value="GATA_ZN_FINGER_2"/>
    <property type="match status" value="2"/>
</dbReference>
<evidence type="ECO:0000313" key="14">
    <source>
        <dbReference type="Proteomes" id="UP000079169"/>
    </source>
</evidence>
<feature type="region of interest" description="Disordered" evidence="12">
    <location>
        <begin position="146"/>
        <end position="173"/>
    </location>
</feature>
<dbReference type="GO" id="GO:0000122">
    <property type="term" value="P:negative regulation of transcription by RNA polymerase II"/>
    <property type="evidence" value="ECO:0007669"/>
    <property type="project" value="TreeGrafter"/>
</dbReference>
<protein>
    <submittedName>
        <fullName evidence="15">Transcription factor GATA-4-like</fullName>
    </submittedName>
</protein>
<keyword evidence="6" id="KW-0805">Transcription regulation</keyword>
<dbReference type="InterPro" id="IPR039355">
    <property type="entry name" value="Transcription_factor_GATA"/>
</dbReference>
<dbReference type="PRINTS" id="PR00619">
    <property type="entry name" value="GATAZNFINGER"/>
</dbReference>
<dbReference type="GO" id="GO:0000981">
    <property type="term" value="F:DNA-binding transcription factor activity, RNA polymerase II-specific"/>
    <property type="evidence" value="ECO:0007669"/>
    <property type="project" value="TreeGrafter"/>
</dbReference>
<dbReference type="GO" id="GO:0005634">
    <property type="term" value="C:nucleus"/>
    <property type="evidence" value="ECO:0007669"/>
    <property type="project" value="UniProtKB-SubCell"/>
</dbReference>
<dbReference type="PANTHER" id="PTHR10071">
    <property type="entry name" value="TRANSCRIPTION FACTOR GATA FAMILY MEMBER"/>
    <property type="match status" value="1"/>
</dbReference>
<dbReference type="AlphaFoldDB" id="A0A1S3D9C3"/>
<evidence type="ECO:0000256" key="3">
    <source>
        <dbReference type="ARBA" id="ARBA00022737"/>
    </source>
</evidence>